<reference evidence="1" key="1">
    <citation type="submission" date="2022-11" db="EMBL/GenBank/DDBJ databases">
        <title>beta-Carotene-producing bacterium, Jeongeuplla avenae sp. nov., alleviates the salt stress of Arabidopsis seedlings.</title>
        <authorList>
            <person name="Jiang L."/>
            <person name="Lee J."/>
        </authorList>
    </citation>
    <scope>NUCLEOTIDE SEQUENCE</scope>
    <source>
        <strain evidence="1">DY_R2A_6</strain>
    </source>
</reference>
<keyword evidence="2" id="KW-1185">Reference proteome</keyword>
<proteinExistence type="predicted"/>
<protein>
    <submittedName>
        <fullName evidence="1">Zinc ABC transporter substrate-binding protein</fullName>
    </submittedName>
</protein>
<dbReference type="Proteomes" id="UP001163223">
    <property type="component" value="Chromosome"/>
</dbReference>
<name>A0ACD4NID1_9HYPH</name>
<gene>
    <name evidence="1" type="ORF">OXU80_17110</name>
</gene>
<accession>A0ACD4NID1</accession>
<evidence type="ECO:0000313" key="2">
    <source>
        <dbReference type="Proteomes" id="UP001163223"/>
    </source>
</evidence>
<dbReference type="EMBL" id="CP113520">
    <property type="protein sequence ID" value="WAJ26589.1"/>
    <property type="molecule type" value="Genomic_DNA"/>
</dbReference>
<organism evidence="1 2">
    <name type="scientific">Antarcticirhabdus aurantiaca</name>
    <dbReference type="NCBI Taxonomy" id="2606717"/>
    <lineage>
        <taxon>Bacteria</taxon>
        <taxon>Pseudomonadati</taxon>
        <taxon>Pseudomonadota</taxon>
        <taxon>Alphaproteobacteria</taxon>
        <taxon>Hyphomicrobiales</taxon>
        <taxon>Aurantimonadaceae</taxon>
        <taxon>Antarcticirhabdus</taxon>
    </lineage>
</organism>
<evidence type="ECO:0000313" key="1">
    <source>
        <dbReference type="EMBL" id="WAJ26589.1"/>
    </source>
</evidence>
<sequence length="340" mass="35745">MSIRPLLRALGAATLLCLPAAVARAEAPDVVASIRPLHSLVSAVMQGVGEPHLLVDSAQSPHSYALKPSDAAKLSEARAVFWIGPHYETFLTDSLPNLASGAKLVAADDAPGIERLPNREGGAFEAHDHGHGQEHGHDHAEAGGDHDHDHEAEQAEASHDHEGHEGHGHGEFDPHVWMSPANAERIVDAIAAELGGIDPANAATYEANAAAEKAKITAAAEKAKAILAANTGKGFVVTHDGFQYFEHAFGPKAVASVTINPDVTPSAGRVAEIKARIAETGTRCLVSEPQFPKSLTALFADETSRIAPLDYVGIDHAPGPDLYTDLMIENAEKLHACLNG</sequence>